<proteinExistence type="predicted"/>
<reference evidence="1" key="1">
    <citation type="journal article" date="2020" name="Stud. Mycol.">
        <title>101 Dothideomycetes genomes: a test case for predicting lifestyles and emergence of pathogens.</title>
        <authorList>
            <person name="Haridas S."/>
            <person name="Albert R."/>
            <person name="Binder M."/>
            <person name="Bloem J."/>
            <person name="Labutti K."/>
            <person name="Salamov A."/>
            <person name="Andreopoulos B."/>
            <person name="Baker S."/>
            <person name="Barry K."/>
            <person name="Bills G."/>
            <person name="Bluhm B."/>
            <person name="Cannon C."/>
            <person name="Castanera R."/>
            <person name="Culley D."/>
            <person name="Daum C."/>
            <person name="Ezra D."/>
            <person name="Gonzalez J."/>
            <person name="Henrissat B."/>
            <person name="Kuo A."/>
            <person name="Liang C."/>
            <person name="Lipzen A."/>
            <person name="Lutzoni F."/>
            <person name="Magnuson J."/>
            <person name="Mondo S."/>
            <person name="Nolan M."/>
            <person name="Ohm R."/>
            <person name="Pangilinan J."/>
            <person name="Park H.-J."/>
            <person name="Ramirez L."/>
            <person name="Alfaro M."/>
            <person name="Sun H."/>
            <person name="Tritt A."/>
            <person name="Yoshinaga Y."/>
            <person name="Zwiers L.-H."/>
            <person name="Turgeon B."/>
            <person name="Goodwin S."/>
            <person name="Spatafora J."/>
            <person name="Crous P."/>
            <person name="Grigoriev I."/>
        </authorList>
    </citation>
    <scope>NUCLEOTIDE SEQUENCE</scope>
    <source>
        <strain evidence="1">CBS 480.64</strain>
    </source>
</reference>
<protein>
    <submittedName>
        <fullName evidence="1">Uncharacterized protein</fullName>
    </submittedName>
</protein>
<gene>
    <name evidence="1" type="ORF">K470DRAFT_71435</name>
</gene>
<keyword evidence="2" id="KW-1185">Reference proteome</keyword>
<evidence type="ECO:0000313" key="2">
    <source>
        <dbReference type="Proteomes" id="UP000799421"/>
    </source>
</evidence>
<accession>A0A6A7BYR1</accession>
<organism evidence="1 2">
    <name type="scientific">Piedraia hortae CBS 480.64</name>
    <dbReference type="NCBI Taxonomy" id="1314780"/>
    <lineage>
        <taxon>Eukaryota</taxon>
        <taxon>Fungi</taxon>
        <taxon>Dikarya</taxon>
        <taxon>Ascomycota</taxon>
        <taxon>Pezizomycotina</taxon>
        <taxon>Dothideomycetes</taxon>
        <taxon>Dothideomycetidae</taxon>
        <taxon>Capnodiales</taxon>
        <taxon>Piedraiaceae</taxon>
        <taxon>Piedraia</taxon>
    </lineage>
</organism>
<dbReference type="EMBL" id="MU005982">
    <property type="protein sequence ID" value="KAF2860361.1"/>
    <property type="molecule type" value="Genomic_DNA"/>
</dbReference>
<sequence>MPDDEAGEVFGHHGIQSRRLSSDNLISHERIKWLLESSLDKGCIAQLFPFGLWKVLLPTWAAAGEWFSLPEKKKKLNGLMGCELPRESDQFGDLHQFEIGRRVRRRRKVFFLILPQTTPGSPDVAYGANPFAGHFYYVKPTNGEPQGEIIRWPCILRKPTA</sequence>
<evidence type="ECO:0000313" key="1">
    <source>
        <dbReference type="EMBL" id="KAF2860361.1"/>
    </source>
</evidence>
<dbReference type="AlphaFoldDB" id="A0A6A7BYR1"/>
<name>A0A6A7BYR1_9PEZI</name>
<dbReference type="Proteomes" id="UP000799421">
    <property type="component" value="Unassembled WGS sequence"/>
</dbReference>